<dbReference type="AlphaFoldDB" id="A0A1S2VDD7"/>
<feature type="domain" description="N-acetyltransferase" evidence="3">
    <location>
        <begin position="165"/>
        <end position="313"/>
    </location>
</feature>
<evidence type="ECO:0000313" key="4">
    <source>
        <dbReference type="EMBL" id="OIN56236.1"/>
    </source>
</evidence>
<dbReference type="EMBL" id="MORL01000026">
    <property type="protein sequence ID" value="OIN56236.1"/>
    <property type="molecule type" value="Genomic_DNA"/>
</dbReference>
<dbReference type="Pfam" id="PF12802">
    <property type="entry name" value="MarR_2"/>
    <property type="match status" value="1"/>
</dbReference>
<gene>
    <name evidence="4" type="ORF">BLX24_25910</name>
</gene>
<keyword evidence="1" id="KW-0808">Transferase</keyword>
<accession>A0A1S2VDD7</accession>
<dbReference type="SUPFAM" id="SSF46785">
    <property type="entry name" value="Winged helix' DNA-binding domain"/>
    <property type="match status" value="1"/>
</dbReference>
<dbReference type="SMART" id="SM00347">
    <property type="entry name" value="HTH_MARR"/>
    <property type="match status" value="1"/>
</dbReference>
<dbReference type="RefSeq" id="WP_071506140.1">
    <property type="nucleotide sequence ID" value="NZ_MORL01000026.1"/>
</dbReference>
<evidence type="ECO:0000313" key="5">
    <source>
        <dbReference type="Proteomes" id="UP000181790"/>
    </source>
</evidence>
<dbReference type="InterPro" id="IPR016181">
    <property type="entry name" value="Acyl_CoA_acyltransferase"/>
</dbReference>
<dbReference type="GO" id="GO:0003700">
    <property type="term" value="F:DNA-binding transcription factor activity"/>
    <property type="evidence" value="ECO:0007669"/>
    <property type="project" value="InterPro"/>
</dbReference>
<evidence type="ECO:0000256" key="1">
    <source>
        <dbReference type="ARBA" id="ARBA00022679"/>
    </source>
</evidence>
<name>A0A1S2VDD7_9BACT</name>
<dbReference type="PROSITE" id="PS50995">
    <property type="entry name" value="HTH_MARR_2"/>
    <property type="match status" value="1"/>
</dbReference>
<comment type="caution">
    <text evidence="4">The sequence shown here is derived from an EMBL/GenBank/DDBJ whole genome shotgun (WGS) entry which is preliminary data.</text>
</comment>
<dbReference type="InterPro" id="IPR050769">
    <property type="entry name" value="NAT_camello-type"/>
</dbReference>
<dbReference type="InterPro" id="IPR000182">
    <property type="entry name" value="GNAT_dom"/>
</dbReference>
<dbReference type="InterPro" id="IPR036388">
    <property type="entry name" value="WH-like_DNA-bd_sf"/>
</dbReference>
<evidence type="ECO:0008006" key="6">
    <source>
        <dbReference type="Google" id="ProtNLM"/>
    </source>
</evidence>
<reference evidence="4 5" key="1">
    <citation type="submission" date="2016-10" db="EMBL/GenBank/DDBJ databases">
        <title>Arsenicibacter rosenii gen. nov., sp. nov., an efficient arsenic-methylating bacterium isolated from an arsenic-contaminated paddy soil.</title>
        <authorList>
            <person name="Huang K."/>
        </authorList>
    </citation>
    <scope>NUCLEOTIDE SEQUENCE [LARGE SCALE GENOMIC DNA]</scope>
    <source>
        <strain evidence="4 5">SM-1</strain>
    </source>
</reference>
<keyword evidence="5" id="KW-1185">Reference proteome</keyword>
<dbReference type="OrthoDB" id="1431064at2"/>
<dbReference type="CDD" id="cd04301">
    <property type="entry name" value="NAT_SF"/>
    <property type="match status" value="1"/>
</dbReference>
<feature type="domain" description="HTH marR-type" evidence="2">
    <location>
        <begin position="9"/>
        <end position="142"/>
    </location>
</feature>
<dbReference type="Pfam" id="PF00583">
    <property type="entry name" value="Acetyltransf_1"/>
    <property type="match status" value="1"/>
</dbReference>
<dbReference type="GO" id="GO:0008080">
    <property type="term" value="F:N-acetyltransferase activity"/>
    <property type="evidence" value="ECO:0007669"/>
    <property type="project" value="InterPro"/>
</dbReference>
<dbReference type="InterPro" id="IPR036390">
    <property type="entry name" value="WH_DNA-bd_sf"/>
</dbReference>
<sequence length="313" mass="35248">MDFIAQLGPLAFVSRMRRLAETVNAQAGAVYQQYGLDFDPKCFPVFWLLSERGPMSITEIAEQLGFSHPAIIQLARQLEQEDLIVSGKSATDGRKRILQLSETGQARQPEFRQVWSYIQAVNTQLLNEQRHNLLWAVEELENALAQQDYLSRFSAYLKERQQEEVTILPYEPAFAPYFKALNIAWIEQYFAVEAHDLEQLDAPEAILAGGGHILFAQYRGHIVGTVALVADGPGVFEMAKMAVDPKVQGKQIGKKLGLAAVETARQAGARQLWLESNTQLFPALELYRKLGFYKVEMSATPYARANIKMKLDL</sequence>
<proteinExistence type="predicted"/>
<dbReference type="CDD" id="cd00090">
    <property type="entry name" value="HTH_ARSR"/>
    <property type="match status" value="1"/>
</dbReference>
<dbReference type="PROSITE" id="PS51186">
    <property type="entry name" value="GNAT"/>
    <property type="match status" value="1"/>
</dbReference>
<organism evidence="4 5">
    <name type="scientific">Arsenicibacter rosenii</name>
    <dbReference type="NCBI Taxonomy" id="1750698"/>
    <lineage>
        <taxon>Bacteria</taxon>
        <taxon>Pseudomonadati</taxon>
        <taxon>Bacteroidota</taxon>
        <taxon>Cytophagia</taxon>
        <taxon>Cytophagales</taxon>
        <taxon>Spirosomataceae</taxon>
        <taxon>Arsenicibacter</taxon>
    </lineage>
</organism>
<protein>
    <recommendedName>
        <fullName evidence="6">MarR family transcriptional regulator</fullName>
    </recommendedName>
</protein>
<dbReference type="PANTHER" id="PTHR13947:SF37">
    <property type="entry name" value="LD18367P"/>
    <property type="match status" value="1"/>
</dbReference>
<dbReference type="PANTHER" id="PTHR13947">
    <property type="entry name" value="GNAT FAMILY N-ACETYLTRANSFERASE"/>
    <property type="match status" value="1"/>
</dbReference>
<dbReference type="Proteomes" id="UP000181790">
    <property type="component" value="Unassembled WGS sequence"/>
</dbReference>
<evidence type="ECO:0000259" key="2">
    <source>
        <dbReference type="PROSITE" id="PS50995"/>
    </source>
</evidence>
<dbReference type="InterPro" id="IPR000835">
    <property type="entry name" value="HTH_MarR-typ"/>
</dbReference>
<dbReference type="SUPFAM" id="SSF55729">
    <property type="entry name" value="Acyl-CoA N-acyltransferases (Nat)"/>
    <property type="match status" value="1"/>
</dbReference>
<dbReference type="Gene3D" id="1.10.10.10">
    <property type="entry name" value="Winged helix-like DNA-binding domain superfamily/Winged helix DNA-binding domain"/>
    <property type="match status" value="1"/>
</dbReference>
<dbReference type="Gene3D" id="3.40.630.30">
    <property type="match status" value="1"/>
</dbReference>
<dbReference type="InterPro" id="IPR011991">
    <property type="entry name" value="ArsR-like_HTH"/>
</dbReference>
<evidence type="ECO:0000259" key="3">
    <source>
        <dbReference type="PROSITE" id="PS51186"/>
    </source>
</evidence>